<evidence type="ECO:0000256" key="1">
    <source>
        <dbReference type="SAM" id="MobiDB-lite"/>
    </source>
</evidence>
<dbReference type="Proteomes" id="UP000502345">
    <property type="component" value="Chromosome"/>
</dbReference>
<evidence type="ECO:0000256" key="2">
    <source>
        <dbReference type="SAM" id="SignalP"/>
    </source>
</evidence>
<gene>
    <name evidence="3" type="ORF">BS297_23285</name>
    <name evidence="4" type="ORF">G9444_0822</name>
</gene>
<dbReference type="Proteomes" id="UP000325576">
    <property type="component" value="Unassembled WGS sequence"/>
</dbReference>
<dbReference type="OMA" id="TQTTDYI"/>
<dbReference type="RefSeq" id="WP_003945942.1">
    <property type="nucleotide sequence ID" value="NZ_BHXB01000001.1"/>
</dbReference>
<keyword evidence="2" id="KW-0732">Signal</keyword>
<sequence>MTAIRKPTRRVATAIALAAGAAIALSACGSGQVSQTAVQQAAVNGNSADLGEIALRNVHIAYPSSEEYSIEPGGNAVLAFTVVNDSAETTDKLVSITTDYAARVIAGEEVGGLTIKPQTSLQAGQLPAGEGAATEAETQIKNNEENDDAPAALTLVVLQDIKAGVRPGLTVPITFKFEKAGSVTVDVPVDAGPQLERNESDKSPDVAEAGH</sequence>
<evidence type="ECO:0000313" key="4">
    <source>
        <dbReference type="EMBL" id="QIP38066.1"/>
    </source>
</evidence>
<organism evidence="3 5">
    <name type="scientific">Rhodococcus erythropolis</name>
    <name type="common">Arthrobacter picolinophilus</name>
    <dbReference type="NCBI Taxonomy" id="1833"/>
    <lineage>
        <taxon>Bacteria</taxon>
        <taxon>Bacillati</taxon>
        <taxon>Actinomycetota</taxon>
        <taxon>Actinomycetes</taxon>
        <taxon>Mycobacteriales</taxon>
        <taxon>Nocardiaceae</taxon>
        <taxon>Rhodococcus</taxon>
        <taxon>Rhodococcus erythropolis group</taxon>
    </lineage>
</organism>
<protein>
    <submittedName>
        <fullName evidence="4">LpqE protein</fullName>
    </submittedName>
</protein>
<proteinExistence type="predicted"/>
<dbReference type="Gene3D" id="2.60.40.1890">
    <property type="entry name" value="PCu(A)C copper chaperone"/>
    <property type="match status" value="1"/>
</dbReference>
<dbReference type="EMBL" id="CP050124">
    <property type="protein sequence ID" value="QIP38066.1"/>
    <property type="molecule type" value="Genomic_DNA"/>
</dbReference>
<evidence type="ECO:0000313" key="6">
    <source>
        <dbReference type="Proteomes" id="UP000502345"/>
    </source>
</evidence>
<name>A0A0C3ABU3_RHOER</name>
<feature type="chain" id="PRO_5042677592" evidence="2">
    <location>
        <begin position="27"/>
        <end position="211"/>
    </location>
</feature>
<evidence type="ECO:0000313" key="5">
    <source>
        <dbReference type="Proteomes" id="UP000325576"/>
    </source>
</evidence>
<feature type="region of interest" description="Disordered" evidence="1">
    <location>
        <begin position="186"/>
        <end position="211"/>
    </location>
</feature>
<reference evidence="3 5" key="1">
    <citation type="journal article" date="2017" name="Poromechanics V (2013)">
        <title>Genomic Characterization of the Arsenic-Tolerant Actinobacterium, &lt;i&gt;Rhodococcus erythropolis&lt;/i&gt; S43.</title>
        <authorList>
            <person name="Retamal-Morales G."/>
            <person name="Mehnert M."/>
            <person name="Schwabe R."/>
            <person name="Tischler D."/>
            <person name="Schloemann M."/>
            <person name="Levican G.J."/>
        </authorList>
    </citation>
    <scope>NUCLEOTIDE SEQUENCE [LARGE SCALE GENOMIC DNA]</scope>
    <source>
        <strain evidence="3 5">S43</strain>
    </source>
</reference>
<dbReference type="SUPFAM" id="SSF110087">
    <property type="entry name" value="DR1885-like metal-binding protein"/>
    <property type="match status" value="1"/>
</dbReference>
<dbReference type="InterPro" id="IPR036182">
    <property type="entry name" value="PCuAC_sf"/>
</dbReference>
<reference evidence="4 6" key="2">
    <citation type="submission" date="2020-03" db="EMBL/GenBank/DDBJ databases">
        <title>Screen low temperature-resistant strains for efficient degradation of petroleum hydrocarbons under the low temperature.</title>
        <authorList>
            <person name="Wang Y."/>
            <person name="Chen J."/>
        </authorList>
    </citation>
    <scope>NUCLEOTIDE SEQUENCE [LARGE SCALE GENOMIC DNA]</scope>
    <source>
        <strain evidence="4 6">KB1</strain>
    </source>
</reference>
<feature type="compositionally biased region" description="Basic and acidic residues" evidence="1">
    <location>
        <begin position="196"/>
        <end position="211"/>
    </location>
</feature>
<feature type="signal peptide" evidence="2">
    <location>
        <begin position="1"/>
        <end position="26"/>
    </location>
</feature>
<accession>A0A0C3ABU3</accession>
<dbReference type="Pfam" id="PF04314">
    <property type="entry name" value="PCuAC"/>
    <property type="match status" value="1"/>
</dbReference>
<dbReference type="EMBL" id="MRBO01000619">
    <property type="protein sequence ID" value="KAB2582911.1"/>
    <property type="molecule type" value="Genomic_DNA"/>
</dbReference>
<dbReference type="PROSITE" id="PS51257">
    <property type="entry name" value="PROKAR_LIPOPROTEIN"/>
    <property type="match status" value="1"/>
</dbReference>
<dbReference type="InterPro" id="IPR007410">
    <property type="entry name" value="LpqE-like"/>
</dbReference>
<dbReference type="AlphaFoldDB" id="A0A0C3ABU3"/>
<evidence type="ECO:0000313" key="3">
    <source>
        <dbReference type="EMBL" id="KAB2582911.1"/>
    </source>
</evidence>
<dbReference type="GeneID" id="57489089"/>
<dbReference type="KEGG" id="reb:XU06_03555"/>